<feature type="compositionally biased region" description="Basic and acidic residues" evidence="1">
    <location>
        <begin position="8"/>
        <end position="21"/>
    </location>
</feature>
<dbReference type="EMBL" id="LR796756">
    <property type="protein sequence ID" value="CAB4163215.1"/>
    <property type="molecule type" value="Genomic_DNA"/>
</dbReference>
<sequence>MDAVAAAEKLRQDRYKAESKSLFDQSLGESGADVSNKNIDVAEANRNAATDAATTETVDSNIGSTGGQLSKTVSDETATRSEAGKNVASIYSRNKNAMNAFNDVGISDAIRNGRYLQDQGRIANFMTGSAGVVPMELEAAKQKGEGLRGIGSILTTTGSLVGMGAGMGMGAAGDAAAKAAAAEAAATAGTIKTPLLWGAVNGHTPDPNLLWGAGASAEPYLRYPRIK</sequence>
<gene>
    <name evidence="2" type="ORF">UFOVP543_26</name>
    <name evidence="3" type="ORF">UFOVP804_2</name>
</gene>
<feature type="region of interest" description="Disordered" evidence="1">
    <location>
        <begin position="1"/>
        <end position="33"/>
    </location>
</feature>
<protein>
    <submittedName>
        <fullName evidence="2">Uncharacterized protein</fullName>
    </submittedName>
</protein>
<organism evidence="2">
    <name type="scientific">uncultured Caudovirales phage</name>
    <dbReference type="NCBI Taxonomy" id="2100421"/>
    <lineage>
        <taxon>Viruses</taxon>
        <taxon>Duplodnaviria</taxon>
        <taxon>Heunggongvirae</taxon>
        <taxon>Uroviricota</taxon>
        <taxon>Caudoviricetes</taxon>
        <taxon>Peduoviridae</taxon>
        <taxon>Maltschvirus</taxon>
        <taxon>Maltschvirus maltsch</taxon>
    </lineage>
</organism>
<feature type="compositionally biased region" description="Polar residues" evidence="1">
    <location>
        <begin position="22"/>
        <end position="33"/>
    </location>
</feature>
<accession>A0A6J5MXT2</accession>
<evidence type="ECO:0000313" key="2">
    <source>
        <dbReference type="EMBL" id="CAB4149760.1"/>
    </source>
</evidence>
<evidence type="ECO:0000256" key="1">
    <source>
        <dbReference type="SAM" id="MobiDB-lite"/>
    </source>
</evidence>
<evidence type="ECO:0000313" key="3">
    <source>
        <dbReference type="EMBL" id="CAB4163215.1"/>
    </source>
</evidence>
<proteinExistence type="predicted"/>
<name>A0A6J5MXT2_9CAUD</name>
<reference evidence="2" key="1">
    <citation type="submission" date="2020-04" db="EMBL/GenBank/DDBJ databases">
        <authorList>
            <person name="Chiriac C."/>
            <person name="Salcher M."/>
            <person name="Ghai R."/>
            <person name="Kavagutti S V."/>
        </authorList>
    </citation>
    <scope>NUCLEOTIDE SEQUENCE</scope>
</reference>
<dbReference type="EMBL" id="LR796531">
    <property type="protein sequence ID" value="CAB4149760.1"/>
    <property type="molecule type" value="Genomic_DNA"/>
</dbReference>